<feature type="region of interest" description="Disordered" evidence="2">
    <location>
        <begin position="12"/>
        <end position="34"/>
    </location>
</feature>
<evidence type="ECO:0000259" key="3">
    <source>
        <dbReference type="Pfam" id="PF01551"/>
    </source>
</evidence>
<accession>A0ABQ4EQE3</accession>
<dbReference type="InterPro" id="IPR011055">
    <property type="entry name" value="Dup_hybrid_motif"/>
</dbReference>
<dbReference type="EMBL" id="BONX01000023">
    <property type="protein sequence ID" value="GIG96858.1"/>
    <property type="molecule type" value="Genomic_DNA"/>
</dbReference>
<dbReference type="Proteomes" id="UP000621500">
    <property type="component" value="Unassembled WGS sequence"/>
</dbReference>
<dbReference type="Gene3D" id="2.70.70.10">
    <property type="entry name" value="Glucose Permease (Domain IIA)"/>
    <property type="match status" value="1"/>
</dbReference>
<proteinExistence type="predicted"/>
<dbReference type="PANTHER" id="PTHR21666:SF289">
    <property type="entry name" value="L-ALA--D-GLU ENDOPEPTIDASE"/>
    <property type="match status" value="1"/>
</dbReference>
<protein>
    <recommendedName>
        <fullName evidence="3">M23ase beta-sheet core domain-containing protein</fullName>
    </recommendedName>
</protein>
<dbReference type="Pfam" id="PF01551">
    <property type="entry name" value="Peptidase_M23"/>
    <property type="match status" value="1"/>
</dbReference>
<dbReference type="InterPro" id="IPR016047">
    <property type="entry name" value="M23ase_b-sheet_dom"/>
</dbReference>
<dbReference type="RefSeq" id="WP_239312502.1">
    <property type="nucleotide sequence ID" value="NZ_BAAAZQ010000001.1"/>
</dbReference>
<feature type="domain" description="M23ase beta-sheet core" evidence="3">
    <location>
        <begin position="105"/>
        <end position="201"/>
    </location>
</feature>
<reference evidence="4 5" key="1">
    <citation type="submission" date="2021-01" db="EMBL/GenBank/DDBJ databases">
        <title>Whole genome shotgun sequence of Plantactinospora mayteni NBRC 109088.</title>
        <authorList>
            <person name="Komaki H."/>
            <person name="Tamura T."/>
        </authorList>
    </citation>
    <scope>NUCLEOTIDE SEQUENCE [LARGE SCALE GENOMIC DNA]</scope>
    <source>
        <strain evidence="4 5">NBRC 109088</strain>
    </source>
</reference>
<dbReference type="PANTHER" id="PTHR21666">
    <property type="entry name" value="PEPTIDASE-RELATED"/>
    <property type="match status" value="1"/>
</dbReference>
<gene>
    <name evidence="4" type="ORF">Pma05_34310</name>
</gene>
<organism evidence="4 5">
    <name type="scientific">Plantactinospora mayteni</name>
    <dbReference type="NCBI Taxonomy" id="566021"/>
    <lineage>
        <taxon>Bacteria</taxon>
        <taxon>Bacillati</taxon>
        <taxon>Actinomycetota</taxon>
        <taxon>Actinomycetes</taxon>
        <taxon>Micromonosporales</taxon>
        <taxon>Micromonosporaceae</taxon>
        <taxon>Plantactinospora</taxon>
    </lineage>
</organism>
<evidence type="ECO:0000256" key="2">
    <source>
        <dbReference type="SAM" id="MobiDB-lite"/>
    </source>
</evidence>
<evidence type="ECO:0000313" key="5">
    <source>
        <dbReference type="Proteomes" id="UP000621500"/>
    </source>
</evidence>
<name>A0ABQ4EQE3_9ACTN</name>
<evidence type="ECO:0000256" key="1">
    <source>
        <dbReference type="ARBA" id="ARBA00022729"/>
    </source>
</evidence>
<dbReference type="CDD" id="cd12797">
    <property type="entry name" value="M23_peptidase"/>
    <property type="match status" value="1"/>
</dbReference>
<sequence>MLLLALTLPPARSDAAPTGRAVRDTATPIGGSVGDTAAPGSIAVRGGEPVAVVSTASPAWARSQRPTARLPHWSAPVPGRFRWPLDGVPRVVRRFDPPPQPWAAGHRGVDLAAPPGATVRAAGPGVVFFAGMVAGRPLVSVAHANGLRTTYEPVRPGLAAGDAVRAGDPLGVLLSGHPGCAAAGSACLHWGLRRGDEYLDPLLLLGLGRVRLLPVAAGRPARAAGRNRPRVP</sequence>
<evidence type="ECO:0000313" key="4">
    <source>
        <dbReference type="EMBL" id="GIG96858.1"/>
    </source>
</evidence>
<dbReference type="SUPFAM" id="SSF51261">
    <property type="entry name" value="Duplicated hybrid motif"/>
    <property type="match status" value="1"/>
</dbReference>
<dbReference type="InterPro" id="IPR050570">
    <property type="entry name" value="Cell_wall_metabolism_enzyme"/>
</dbReference>
<keyword evidence="5" id="KW-1185">Reference proteome</keyword>
<comment type="caution">
    <text evidence="4">The sequence shown here is derived from an EMBL/GenBank/DDBJ whole genome shotgun (WGS) entry which is preliminary data.</text>
</comment>
<keyword evidence="1" id="KW-0732">Signal</keyword>